<accession>A0A6A6ZF39</accession>
<dbReference type="CDD" id="cd20273">
    <property type="entry name" value="Complex1_LYR_unchar"/>
    <property type="match status" value="1"/>
</dbReference>
<protein>
    <recommendedName>
        <fullName evidence="2">LYR motif-containing protein Cup1-like N-terminal domain-containing protein</fullName>
    </recommendedName>
</protein>
<feature type="domain" description="LYR motif-containing protein Cup1-like N-terminal" evidence="2">
    <location>
        <begin position="17"/>
        <end position="127"/>
    </location>
</feature>
<proteinExistence type="predicted"/>
<dbReference type="OrthoDB" id="5521299at2759"/>
<keyword evidence="4" id="KW-1185">Reference proteome</keyword>
<evidence type="ECO:0000259" key="2">
    <source>
        <dbReference type="Pfam" id="PF20263"/>
    </source>
</evidence>
<dbReference type="EMBL" id="MU006248">
    <property type="protein sequence ID" value="KAF2818924.1"/>
    <property type="molecule type" value="Genomic_DNA"/>
</dbReference>
<evidence type="ECO:0000313" key="3">
    <source>
        <dbReference type="EMBL" id="KAF2818924.1"/>
    </source>
</evidence>
<dbReference type="AlphaFoldDB" id="A0A6A6ZF39"/>
<organism evidence="3 4">
    <name type="scientific">Ophiobolus disseminans</name>
    <dbReference type="NCBI Taxonomy" id="1469910"/>
    <lineage>
        <taxon>Eukaryota</taxon>
        <taxon>Fungi</taxon>
        <taxon>Dikarya</taxon>
        <taxon>Ascomycota</taxon>
        <taxon>Pezizomycotina</taxon>
        <taxon>Dothideomycetes</taxon>
        <taxon>Pleosporomycetidae</taxon>
        <taxon>Pleosporales</taxon>
        <taxon>Pleosporineae</taxon>
        <taxon>Phaeosphaeriaceae</taxon>
        <taxon>Ophiobolus</taxon>
    </lineage>
</organism>
<evidence type="ECO:0000256" key="1">
    <source>
        <dbReference type="SAM" id="MobiDB-lite"/>
    </source>
</evidence>
<feature type="compositionally biased region" description="Basic and acidic residues" evidence="1">
    <location>
        <begin position="382"/>
        <end position="396"/>
    </location>
</feature>
<name>A0A6A6ZF39_9PLEO</name>
<sequence length="443" mass="51616">MLASILRAPSQTKSIHLLRALLREATYLPDAVARQYFRRYIVSRFKAYQPKQNATASFAVQAVEKYRHRAFKRRHVSIITERASKLQKKAQKGLYYLRRANQGEIPCLQKALFFAYGRMGRRKYTLLADVLKPDPVLDGGAFRAASDFEGPAPLQGLYYSSMQSLQYFDAPKPGTKGNHVINISDRYSRLRAVLKSQYQKGISIHRDLKGPAMKTPALNVWMRPMPIKRARNNVRRWYAHTMDRFLPPLPASEWDNIRAMILKEKHVDLVKRRAQTTVPEPDPVHVERTILDAMRMDKLSKADRPAGMWRPHNITPKFMRRMYSRILRLCCKVEYNEERKHWVAIWGEAIQLIDPKIYHAPSDESLFAGVDTKGKSLQRPPPEPKESFDRDLQPRNNKGEYVRFPFYAEHLPESNPLRKDLEVWKRKRLEAGIIDEDGALRKR</sequence>
<dbReference type="Proteomes" id="UP000799424">
    <property type="component" value="Unassembled WGS sequence"/>
</dbReference>
<dbReference type="Pfam" id="PF20263">
    <property type="entry name" value="LYRM2-like"/>
    <property type="match status" value="1"/>
</dbReference>
<reference evidence="3" key="1">
    <citation type="journal article" date="2020" name="Stud. Mycol.">
        <title>101 Dothideomycetes genomes: a test case for predicting lifestyles and emergence of pathogens.</title>
        <authorList>
            <person name="Haridas S."/>
            <person name="Albert R."/>
            <person name="Binder M."/>
            <person name="Bloem J."/>
            <person name="Labutti K."/>
            <person name="Salamov A."/>
            <person name="Andreopoulos B."/>
            <person name="Baker S."/>
            <person name="Barry K."/>
            <person name="Bills G."/>
            <person name="Bluhm B."/>
            <person name="Cannon C."/>
            <person name="Castanera R."/>
            <person name="Culley D."/>
            <person name="Daum C."/>
            <person name="Ezra D."/>
            <person name="Gonzalez J."/>
            <person name="Henrissat B."/>
            <person name="Kuo A."/>
            <person name="Liang C."/>
            <person name="Lipzen A."/>
            <person name="Lutzoni F."/>
            <person name="Magnuson J."/>
            <person name="Mondo S."/>
            <person name="Nolan M."/>
            <person name="Ohm R."/>
            <person name="Pangilinan J."/>
            <person name="Park H.-J."/>
            <person name="Ramirez L."/>
            <person name="Alfaro M."/>
            <person name="Sun H."/>
            <person name="Tritt A."/>
            <person name="Yoshinaga Y."/>
            <person name="Zwiers L.-H."/>
            <person name="Turgeon B."/>
            <person name="Goodwin S."/>
            <person name="Spatafora J."/>
            <person name="Crous P."/>
            <person name="Grigoriev I."/>
        </authorList>
    </citation>
    <scope>NUCLEOTIDE SEQUENCE</scope>
    <source>
        <strain evidence="3">CBS 113818</strain>
    </source>
</reference>
<feature type="region of interest" description="Disordered" evidence="1">
    <location>
        <begin position="372"/>
        <end position="396"/>
    </location>
</feature>
<gene>
    <name evidence="3" type="ORF">CC86DRAFT_152462</name>
</gene>
<evidence type="ECO:0000313" key="4">
    <source>
        <dbReference type="Proteomes" id="UP000799424"/>
    </source>
</evidence>
<dbReference type="InterPro" id="IPR046896">
    <property type="entry name" value="Cup1-like_N"/>
</dbReference>